<evidence type="ECO:0000256" key="2">
    <source>
        <dbReference type="ARBA" id="ARBA00022612"/>
    </source>
</evidence>
<dbReference type="GO" id="GO:0006508">
    <property type="term" value="P:proteolysis"/>
    <property type="evidence" value="ECO:0007669"/>
    <property type="project" value="UniProtKB-KW"/>
</dbReference>
<keyword evidence="9" id="KW-0378">Hydrolase</keyword>
<dbReference type="InterPro" id="IPR054722">
    <property type="entry name" value="PolX-like_BBD"/>
</dbReference>
<dbReference type="Pfam" id="PF14223">
    <property type="entry name" value="Retrotran_gag_2"/>
    <property type="match status" value="1"/>
</dbReference>
<feature type="compositionally biased region" description="Basic residues" evidence="18">
    <location>
        <begin position="197"/>
        <end position="214"/>
    </location>
</feature>
<dbReference type="Gene3D" id="3.30.420.10">
    <property type="entry name" value="Ribonuclease H-like superfamily/Ribonuclease H"/>
    <property type="match status" value="1"/>
</dbReference>
<keyword evidence="15" id="KW-0917">Virion maturation</keyword>
<dbReference type="Pfam" id="PF25597">
    <property type="entry name" value="SH3_retrovirus"/>
    <property type="match status" value="1"/>
</dbReference>
<dbReference type="InterPro" id="IPR057670">
    <property type="entry name" value="SH3_retrovirus"/>
</dbReference>
<dbReference type="PANTHER" id="PTHR42648">
    <property type="entry name" value="TRANSPOSASE, PUTATIVE-RELATED"/>
    <property type="match status" value="1"/>
</dbReference>
<dbReference type="GO" id="GO:0005524">
    <property type="term" value="F:ATP binding"/>
    <property type="evidence" value="ECO:0007669"/>
    <property type="project" value="UniProtKB-KW"/>
</dbReference>
<comment type="caution">
    <text evidence="20">The sequence shown here is derived from an EMBL/GenBank/DDBJ whole genome shotgun (WGS) entry which is preliminary data.</text>
</comment>
<dbReference type="PROSITE" id="PS50994">
    <property type="entry name" value="INTEGRASE"/>
    <property type="match status" value="1"/>
</dbReference>
<feature type="domain" description="Integrase catalytic" evidence="19">
    <location>
        <begin position="442"/>
        <end position="608"/>
    </location>
</feature>
<keyword evidence="17" id="KW-0511">Multifunctional enzyme</keyword>
<dbReference type="InterPro" id="IPR025724">
    <property type="entry name" value="GAG-pre-integrase_dom"/>
</dbReference>
<dbReference type="CDD" id="cd09272">
    <property type="entry name" value="RNase_HI_RT_Ty1"/>
    <property type="match status" value="1"/>
</dbReference>
<evidence type="ECO:0000256" key="1">
    <source>
        <dbReference type="ARBA" id="ARBA00002180"/>
    </source>
</evidence>
<dbReference type="InterPro" id="IPR013103">
    <property type="entry name" value="RVT_2"/>
</dbReference>
<keyword evidence="4" id="KW-0540">Nuclease</keyword>
<dbReference type="GO" id="GO:0006310">
    <property type="term" value="P:DNA recombination"/>
    <property type="evidence" value="ECO:0007669"/>
    <property type="project" value="UniProtKB-KW"/>
</dbReference>
<evidence type="ECO:0000313" key="21">
    <source>
        <dbReference type="Proteomes" id="UP001549921"/>
    </source>
</evidence>
<dbReference type="InterPro" id="IPR001584">
    <property type="entry name" value="Integrase_cat-core"/>
</dbReference>
<dbReference type="GO" id="GO:0003964">
    <property type="term" value="F:RNA-directed DNA polymerase activity"/>
    <property type="evidence" value="ECO:0007669"/>
    <property type="project" value="UniProtKB-KW"/>
</dbReference>
<evidence type="ECO:0000256" key="13">
    <source>
        <dbReference type="ARBA" id="ARBA00022918"/>
    </source>
</evidence>
<organism evidence="20 21">
    <name type="scientific">Loxostege sticticalis</name>
    <name type="common">Beet webworm moth</name>
    <dbReference type="NCBI Taxonomy" id="481309"/>
    <lineage>
        <taxon>Eukaryota</taxon>
        <taxon>Metazoa</taxon>
        <taxon>Ecdysozoa</taxon>
        <taxon>Arthropoda</taxon>
        <taxon>Hexapoda</taxon>
        <taxon>Insecta</taxon>
        <taxon>Pterygota</taxon>
        <taxon>Neoptera</taxon>
        <taxon>Endopterygota</taxon>
        <taxon>Lepidoptera</taxon>
        <taxon>Glossata</taxon>
        <taxon>Ditrysia</taxon>
        <taxon>Pyraloidea</taxon>
        <taxon>Crambidae</taxon>
        <taxon>Pyraustinae</taxon>
        <taxon>Loxostege</taxon>
    </lineage>
</organism>
<evidence type="ECO:0000256" key="7">
    <source>
        <dbReference type="ARBA" id="ARBA00022750"/>
    </source>
</evidence>
<dbReference type="GO" id="GO:0004190">
    <property type="term" value="F:aspartic-type endopeptidase activity"/>
    <property type="evidence" value="ECO:0007669"/>
    <property type="project" value="UniProtKB-KW"/>
</dbReference>
<dbReference type="InterPro" id="IPR036397">
    <property type="entry name" value="RNaseH_sf"/>
</dbReference>
<dbReference type="SUPFAM" id="SSF53098">
    <property type="entry name" value="Ribonuclease H-like"/>
    <property type="match status" value="1"/>
</dbReference>
<dbReference type="Pfam" id="PF13976">
    <property type="entry name" value="gag_pre-integrs"/>
    <property type="match status" value="1"/>
</dbReference>
<evidence type="ECO:0000256" key="12">
    <source>
        <dbReference type="ARBA" id="ARBA00022908"/>
    </source>
</evidence>
<evidence type="ECO:0000256" key="3">
    <source>
        <dbReference type="ARBA" id="ARBA00022670"/>
    </source>
</evidence>
<evidence type="ECO:0000256" key="10">
    <source>
        <dbReference type="ARBA" id="ARBA00022840"/>
    </source>
</evidence>
<evidence type="ECO:0000256" key="6">
    <source>
        <dbReference type="ARBA" id="ARBA00022741"/>
    </source>
</evidence>
<accession>A0ABD0SZJ8</accession>
<dbReference type="GO" id="GO:0004519">
    <property type="term" value="F:endonuclease activity"/>
    <property type="evidence" value="ECO:0007669"/>
    <property type="project" value="UniProtKB-KW"/>
</dbReference>
<dbReference type="GO" id="GO:0015074">
    <property type="term" value="P:DNA integration"/>
    <property type="evidence" value="ECO:0007669"/>
    <property type="project" value="UniProtKB-KW"/>
</dbReference>
<keyword evidence="13" id="KW-0695">RNA-directed DNA polymerase</keyword>
<dbReference type="InterPro" id="IPR043502">
    <property type="entry name" value="DNA/RNA_pol_sf"/>
</dbReference>
<evidence type="ECO:0000256" key="5">
    <source>
        <dbReference type="ARBA" id="ARBA00022723"/>
    </source>
</evidence>
<evidence type="ECO:0000313" key="20">
    <source>
        <dbReference type="EMBL" id="KAL0831120.1"/>
    </source>
</evidence>
<dbReference type="GO" id="GO:0042575">
    <property type="term" value="C:DNA polymerase complex"/>
    <property type="evidence" value="ECO:0007669"/>
    <property type="project" value="UniProtKB-ARBA"/>
</dbReference>
<dbReference type="SUPFAM" id="SSF56672">
    <property type="entry name" value="DNA/RNA polymerases"/>
    <property type="match status" value="1"/>
</dbReference>
<sequence length="1328" mass="152992">MEVTNAMRIEKFNGKDFRQWKFQVNCALKAKGLNINEEKPKVGDTTQWDKNDGMAMFLLTSSMELNQISLIENCETAKEVMTKLESIYEQKSELNKMMVHEKFYQYKMSSTDSIAQHISKVENLAKQLKETGEEISNTAIMTKILSTLPSKYRSLRQAWLSLDPNSQTIQNLTARLLDEEASLTNEEESESALVAMKHSKPQRKLQNHNMHQRHFARDCRAPKKSERKPQEQKMLAFSAEQCLQSESDIDTWILDSGASAHMSHRRDYFCELVDYGQNSGDTTVRLGNKKELVVQGRGNILINRCVNGKWEQSILQDVLYVPELRRNLFSEGMATRKGYVIIKKNNEALILKNNILVMSATLKQNNLYELNIKTTVQIDCNLAQSSLKIWHERLGHLNLKEVQNMSKNGAIPVKLTENINFVCEACQYGKQSRLPFHKSCRGQCEPGDLTYSDVCGPVEQTSVSGARYFVLFKDGATSFRHVFIIKHKNDVLDCFKKYNAIVKNKFGHGTRTFHTDNGGEYINNELKSYLESEGIVHERTAPYTPEQNGRVEREMRTIMESARSMLYSRDIPLNLWAEAVNCAVYLLNRSSSTQTKDVSPYELWNGQKPSLQHIRVFGSEGYVHIPDERRRKLDKKSIKLILVGYENENYRMFDIESGKITISRNVHFNENNIPVLRKNTTSISITDEQEQTEGIQDTLISPEDTHNISESSFESVETQEDPNDVTYQPSQIISEDDERNITLRPRRNRNEEANFIEFDVPTTYEEAINCKNSNKWKEAIKEELQSLEENETWKLVDRNNEKTVTSKWVFCVKRNSDGDIERYKARLCARGFTQTKDVDYKETFSPTTRFDSIRIILSLAARENYELQQFDVKTAFLYGELSEDVYMEVPEGVHAEPGKICKLIKSLYGLKQSSRCWNRKFSSFLTSYGFEMCPSDNCIFVGHFNNYKVILILYVDDALLLSKSKSTLLHIINDLKQSFKIKELHLNMFVGMEITKNDGIITLSQKQYIKQIINRFNMSDANPCSTPADNNVILKKNENKSNIDFPYREAVGALMFLATVSRPDISYSLNVVSRYLNNPSKDHVNAVKRIIRYLIKTKDVCISYNYCNNELVGFSDSDFASDIDSRKSNTGYIFMMNGGPVTWASRKQNTVALSTTESEYMAASEAAKEVLWLRQLLIDINEPQLMVTLCIDNQSAIKLIHNPIYHKRTKHIDIRYNFIREKVEQNVINIQYVKSSNQLADFLTKALPSKRMKDFIINPAAFYNSLCSRHKDLWRDAMAVAILRCIIQFDTINQIEYQLLEYFDSIYVNISLYNPTNIGCSDRGCNYA</sequence>
<dbReference type="Pfam" id="PF07727">
    <property type="entry name" value="RVT_2"/>
    <property type="match status" value="1"/>
</dbReference>
<keyword evidence="14" id="KW-0548">Nucleotidyltransferase</keyword>
<evidence type="ECO:0000256" key="17">
    <source>
        <dbReference type="ARBA" id="ARBA00023268"/>
    </source>
</evidence>
<keyword evidence="5" id="KW-0479">Metal-binding</keyword>
<dbReference type="Pfam" id="PF00665">
    <property type="entry name" value="rve"/>
    <property type="match status" value="1"/>
</dbReference>
<dbReference type="GO" id="GO:0046872">
    <property type="term" value="F:metal ion binding"/>
    <property type="evidence" value="ECO:0007669"/>
    <property type="project" value="UniProtKB-KW"/>
</dbReference>
<gene>
    <name evidence="20" type="ORF">ABMA28_001991</name>
</gene>
<evidence type="ECO:0000256" key="18">
    <source>
        <dbReference type="SAM" id="MobiDB-lite"/>
    </source>
</evidence>
<keyword evidence="12" id="KW-0229">DNA integration</keyword>
<feature type="compositionally biased region" description="Basic and acidic residues" evidence="18">
    <location>
        <begin position="215"/>
        <end position="231"/>
    </location>
</feature>
<dbReference type="InterPro" id="IPR039537">
    <property type="entry name" value="Retrotran_Ty1/copia-like"/>
</dbReference>
<keyword evidence="14" id="KW-0808">Transferase</keyword>
<dbReference type="PANTHER" id="PTHR42648:SF11">
    <property type="entry name" value="TRANSPOSON TY4-P GAG-POL POLYPROTEIN"/>
    <property type="match status" value="1"/>
</dbReference>
<evidence type="ECO:0000256" key="16">
    <source>
        <dbReference type="ARBA" id="ARBA00023172"/>
    </source>
</evidence>
<keyword evidence="10" id="KW-0067">ATP-binding</keyword>
<keyword evidence="6" id="KW-0547">Nucleotide-binding</keyword>
<reference evidence="20 21" key="1">
    <citation type="submission" date="2024-06" db="EMBL/GenBank/DDBJ databases">
        <title>A chromosome-level genome assembly of beet webworm, Loxostege sticticalis.</title>
        <authorList>
            <person name="Zhang Y."/>
        </authorList>
    </citation>
    <scope>NUCLEOTIDE SEQUENCE [LARGE SCALE GENOMIC DNA]</scope>
    <source>
        <strain evidence="20">AQ028</strain>
        <tissue evidence="20">Male pupae</tissue>
    </source>
</reference>
<dbReference type="Proteomes" id="UP001549921">
    <property type="component" value="Unassembled WGS sequence"/>
</dbReference>
<protein>
    <recommendedName>
        <fullName evidence="19">Integrase catalytic domain-containing protein</fullName>
    </recommendedName>
</protein>
<dbReference type="Pfam" id="PF22936">
    <property type="entry name" value="Pol_BBD"/>
    <property type="match status" value="1"/>
</dbReference>
<name>A0ABD0SZJ8_LOXSC</name>
<evidence type="ECO:0000256" key="14">
    <source>
        <dbReference type="ARBA" id="ARBA00022932"/>
    </source>
</evidence>
<evidence type="ECO:0000256" key="4">
    <source>
        <dbReference type="ARBA" id="ARBA00022722"/>
    </source>
</evidence>
<keyword evidence="2" id="KW-1188">Viral release from host cell</keyword>
<keyword evidence="3" id="KW-0645">Protease</keyword>
<evidence type="ECO:0000256" key="9">
    <source>
        <dbReference type="ARBA" id="ARBA00022801"/>
    </source>
</evidence>
<keyword evidence="14" id="KW-0239">DNA-directed DNA polymerase</keyword>
<dbReference type="InterPro" id="IPR012337">
    <property type="entry name" value="RNaseH-like_sf"/>
</dbReference>
<keyword evidence="11" id="KW-0460">Magnesium</keyword>
<feature type="region of interest" description="Disordered" evidence="18">
    <location>
        <begin position="187"/>
        <end position="231"/>
    </location>
</feature>
<keyword evidence="8" id="KW-0255">Endonuclease</keyword>
<evidence type="ECO:0000256" key="11">
    <source>
        <dbReference type="ARBA" id="ARBA00022842"/>
    </source>
</evidence>
<keyword evidence="16" id="KW-0233">DNA recombination</keyword>
<proteinExistence type="predicted"/>
<evidence type="ECO:0000259" key="19">
    <source>
        <dbReference type="PROSITE" id="PS50994"/>
    </source>
</evidence>
<keyword evidence="7" id="KW-0064">Aspartyl protease</keyword>
<comment type="function">
    <text evidence="1">The aspartyl protease (PR) mediates the proteolytic cleavages of the Gag and Gag-Pol polyproteins after assembly of the VLP.</text>
</comment>
<evidence type="ECO:0000256" key="15">
    <source>
        <dbReference type="ARBA" id="ARBA00023113"/>
    </source>
</evidence>
<dbReference type="EMBL" id="JBEDNZ010000012">
    <property type="protein sequence ID" value="KAL0831120.1"/>
    <property type="molecule type" value="Genomic_DNA"/>
</dbReference>
<evidence type="ECO:0000256" key="8">
    <source>
        <dbReference type="ARBA" id="ARBA00022759"/>
    </source>
</evidence>
<dbReference type="GO" id="GO:0003887">
    <property type="term" value="F:DNA-directed DNA polymerase activity"/>
    <property type="evidence" value="ECO:0007669"/>
    <property type="project" value="UniProtKB-KW"/>
</dbReference>